<keyword evidence="9" id="KW-0479">Metal-binding</keyword>
<evidence type="ECO:0000256" key="8">
    <source>
        <dbReference type="ARBA" id="ARBA00022884"/>
    </source>
</evidence>
<dbReference type="SMART" id="SM00535">
    <property type="entry name" value="RIBOc"/>
    <property type="match status" value="1"/>
</dbReference>
<comment type="subunit">
    <text evidence="9">Homodimer.</text>
</comment>
<dbReference type="PROSITE" id="PS50137">
    <property type="entry name" value="DS_RBD"/>
    <property type="match status" value="1"/>
</dbReference>
<feature type="binding site" evidence="9">
    <location>
        <position position="47"/>
    </location>
    <ligand>
        <name>Mg(2+)</name>
        <dbReference type="ChEBI" id="CHEBI:18420"/>
    </ligand>
</feature>
<dbReference type="SMART" id="SM00358">
    <property type="entry name" value="DSRM"/>
    <property type="match status" value="1"/>
</dbReference>
<dbReference type="EMBL" id="DSYQ01000022">
    <property type="protein sequence ID" value="HGT71371.1"/>
    <property type="molecule type" value="Genomic_DNA"/>
</dbReference>
<dbReference type="PANTHER" id="PTHR11207:SF0">
    <property type="entry name" value="RIBONUCLEASE 3"/>
    <property type="match status" value="1"/>
</dbReference>
<protein>
    <recommendedName>
        <fullName evidence="9">Ribonuclease 3</fullName>
        <ecNumber evidence="9">3.1.26.3</ecNumber>
    </recommendedName>
    <alternativeName>
        <fullName evidence="9">Ribonuclease III</fullName>
        <shortName evidence="9">RNase III</shortName>
    </alternativeName>
</protein>
<evidence type="ECO:0000256" key="9">
    <source>
        <dbReference type="HAMAP-Rule" id="MF_00104"/>
    </source>
</evidence>
<comment type="subcellular location">
    <subcellularLocation>
        <location evidence="9">Cytoplasm</location>
    </subcellularLocation>
</comment>
<dbReference type="InterPro" id="IPR011907">
    <property type="entry name" value="RNase_III"/>
</dbReference>
<dbReference type="AlphaFoldDB" id="A0A7C4M2C1"/>
<dbReference type="InterPro" id="IPR000999">
    <property type="entry name" value="RNase_III_dom"/>
</dbReference>
<dbReference type="InterPro" id="IPR014720">
    <property type="entry name" value="dsRBD_dom"/>
</dbReference>
<comment type="cofactor">
    <cofactor evidence="9">
        <name>Mg(2+)</name>
        <dbReference type="ChEBI" id="CHEBI:18420"/>
    </cofactor>
</comment>
<comment type="function">
    <text evidence="9">Digests double-stranded RNA. Involved in the processing of primary rRNA transcript to yield the immediate precursors to the large and small rRNAs (23S and 16S). Processes some mRNAs, and tRNAs when they are encoded in the rRNA operon. Processes pre-crRNA and tracrRNA of type II CRISPR loci if present in the organism.</text>
</comment>
<comment type="caution">
    <text evidence="12">The sequence shown here is derived from an EMBL/GenBank/DDBJ whole genome shotgun (WGS) entry which is preliminary data.</text>
</comment>
<evidence type="ECO:0000256" key="5">
    <source>
        <dbReference type="ARBA" id="ARBA00022722"/>
    </source>
</evidence>
<keyword evidence="4 9" id="KW-0507">mRNA processing</keyword>
<dbReference type="EC" id="3.1.26.3" evidence="9"/>
<keyword evidence="5 9" id="KW-0540">Nuclease</keyword>
<dbReference type="NCBIfam" id="TIGR02191">
    <property type="entry name" value="RNaseIII"/>
    <property type="match status" value="1"/>
</dbReference>
<dbReference type="CDD" id="cd10845">
    <property type="entry name" value="DSRM_RNAse_III_family"/>
    <property type="match status" value="1"/>
</dbReference>
<feature type="domain" description="RNase III" evidence="11">
    <location>
        <begin position="5"/>
        <end position="133"/>
    </location>
</feature>
<proteinExistence type="inferred from homology"/>
<evidence type="ECO:0000256" key="3">
    <source>
        <dbReference type="ARBA" id="ARBA00022552"/>
    </source>
</evidence>
<evidence type="ECO:0000256" key="1">
    <source>
        <dbReference type="ARBA" id="ARBA00000109"/>
    </source>
</evidence>
<dbReference type="GO" id="GO:0046872">
    <property type="term" value="F:metal ion binding"/>
    <property type="evidence" value="ECO:0007669"/>
    <property type="project" value="UniProtKB-KW"/>
</dbReference>
<dbReference type="GO" id="GO:0006397">
    <property type="term" value="P:mRNA processing"/>
    <property type="evidence" value="ECO:0007669"/>
    <property type="project" value="UniProtKB-UniRule"/>
</dbReference>
<gene>
    <name evidence="9 12" type="primary">rnc</name>
    <name evidence="12" type="ORF">ENT43_03875</name>
</gene>
<dbReference type="GO" id="GO:0019843">
    <property type="term" value="F:rRNA binding"/>
    <property type="evidence" value="ECO:0007669"/>
    <property type="project" value="UniProtKB-KW"/>
</dbReference>
<dbReference type="Gene3D" id="3.30.160.20">
    <property type="match status" value="1"/>
</dbReference>
<dbReference type="HAMAP" id="MF_00104">
    <property type="entry name" value="RNase_III"/>
    <property type="match status" value="1"/>
</dbReference>
<dbReference type="GO" id="GO:0008033">
    <property type="term" value="P:tRNA processing"/>
    <property type="evidence" value="ECO:0007669"/>
    <property type="project" value="UniProtKB-KW"/>
</dbReference>
<sequence>MMEDISKIEKKIGIKFKNQELLQQAFVHRSFLNENKNFKLDHNERLEFLGDAALELVVTEYLYNNFPNPEGELTNWRAALVKGTTISKIAKDLGYEEHLMLSKGESKSNGKARDLILANTFEAVLGAIYLDQGYKTVDKFIKKNLIPQLEEIISKKLYQDSKSCFQEMVQEKTGITPTYKLEKEEGPDHNKVFTMAVFIGDKKITTGRGPSKQSAEQEAARIALDLWEENIQNDH</sequence>
<dbReference type="GO" id="GO:0010468">
    <property type="term" value="P:regulation of gene expression"/>
    <property type="evidence" value="ECO:0007669"/>
    <property type="project" value="TreeGrafter"/>
</dbReference>
<dbReference type="CDD" id="cd00593">
    <property type="entry name" value="RIBOc"/>
    <property type="match status" value="1"/>
</dbReference>
<keyword evidence="3 9" id="KW-0698">rRNA processing</keyword>
<keyword evidence="9" id="KW-0460">Magnesium</keyword>
<dbReference type="Pfam" id="PF14622">
    <property type="entry name" value="Ribonucleas_3_3"/>
    <property type="match status" value="1"/>
</dbReference>
<accession>A0A7C4M2C1</accession>
<dbReference type="Gene3D" id="1.10.1520.10">
    <property type="entry name" value="Ribonuclease III domain"/>
    <property type="match status" value="1"/>
</dbReference>
<name>A0A7C4M2C1_UNCC3</name>
<evidence type="ECO:0000256" key="4">
    <source>
        <dbReference type="ARBA" id="ARBA00022664"/>
    </source>
</evidence>
<feature type="active site" evidence="9">
    <location>
        <position position="51"/>
    </location>
</feature>
<evidence type="ECO:0000256" key="2">
    <source>
        <dbReference type="ARBA" id="ARBA00010183"/>
    </source>
</evidence>
<evidence type="ECO:0000256" key="6">
    <source>
        <dbReference type="ARBA" id="ARBA00022759"/>
    </source>
</evidence>
<dbReference type="SUPFAM" id="SSF54768">
    <property type="entry name" value="dsRNA-binding domain-like"/>
    <property type="match status" value="1"/>
</dbReference>
<reference evidence="12" key="1">
    <citation type="journal article" date="2020" name="mSystems">
        <title>Genome- and Community-Level Interaction Insights into Carbon Utilization and Element Cycling Functions of Hydrothermarchaeota in Hydrothermal Sediment.</title>
        <authorList>
            <person name="Zhou Z."/>
            <person name="Liu Y."/>
            <person name="Xu W."/>
            <person name="Pan J."/>
            <person name="Luo Z.H."/>
            <person name="Li M."/>
        </authorList>
    </citation>
    <scope>NUCLEOTIDE SEQUENCE [LARGE SCALE GENOMIC DNA]</scope>
    <source>
        <strain evidence="12">SpSt-579</strain>
    </source>
</reference>
<organism evidence="12">
    <name type="scientific">candidate division CPR3 bacterium</name>
    <dbReference type="NCBI Taxonomy" id="2268181"/>
    <lineage>
        <taxon>Bacteria</taxon>
        <taxon>Bacteria division CPR3</taxon>
    </lineage>
</organism>
<feature type="binding site" evidence="9">
    <location>
        <position position="119"/>
    </location>
    <ligand>
        <name>Mg(2+)</name>
        <dbReference type="ChEBI" id="CHEBI:18420"/>
    </ligand>
</feature>
<keyword evidence="7 9" id="KW-0378">Hydrolase</keyword>
<keyword evidence="9" id="KW-0963">Cytoplasm</keyword>
<dbReference type="Pfam" id="PF00035">
    <property type="entry name" value="dsrm"/>
    <property type="match status" value="1"/>
</dbReference>
<comment type="catalytic activity">
    <reaction evidence="1 9">
        <text>Endonucleolytic cleavage to 5'-phosphomonoester.</text>
        <dbReference type="EC" id="3.1.26.3"/>
    </reaction>
</comment>
<dbReference type="FunFam" id="1.10.1520.10:FF:000001">
    <property type="entry name" value="Ribonuclease 3"/>
    <property type="match status" value="1"/>
</dbReference>
<dbReference type="GO" id="GO:0004525">
    <property type="term" value="F:ribonuclease III activity"/>
    <property type="evidence" value="ECO:0007669"/>
    <property type="project" value="UniProtKB-UniRule"/>
</dbReference>
<dbReference type="PROSITE" id="PS50142">
    <property type="entry name" value="RNASE_3_2"/>
    <property type="match status" value="1"/>
</dbReference>
<comment type="similarity">
    <text evidence="2">Belongs to the ribonuclease III family.</text>
</comment>
<dbReference type="GO" id="GO:0006364">
    <property type="term" value="P:rRNA processing"/>
    <property type="evidence" value="ECO:0007669"/>
    <property type="project" value="UniProtKB-UniRule"/>
</dbReference>
<feature type="domain" description="DRBM" evidence="10">
    <location>
        <begin position="160"/>
        <end position="229"/>
    </location>
</feature>
<keyword evidence="8 9" id="KW-0694">RNA-binding</keyword>
<evidence type="ECO:0000259" key="10">
    <source>
        <dbReference type="PROSITE" id="PS50137"/>
    </source>
</evidence>
<keyword evidence="9" id="KW-0699">rRNA-binding</keyword>
<evidence type="ECO:0000259" key="11">
    <source>
        <dbReference type="PROSITE" id="PS50142"/>
    </source>
</evidence>
<keyword evidence="9" id="KW-0819">tRNA processing</keyword>
<dbReference type="GO" id="GO:0003725">
    <property type="term" value="F:double-stranded RNA binding"/>
    <property type="evidence" value="ECO:0007669"/>
    <property type="project" value="TreeGrafter"/>
</dbReference>
<dbReference type="SUPFAM" id="SSF69065">
    <property type="entry name" value="RNase III domain-like"/>
    <property type="match status" value="1"/>
</dbReference>
<dbReference type="InterPro" id="IPR036389">
    <property type="entry name" value="RNase_III_sf"/>
</dbReference>
<dbReference type="GO" id="GO:0005737">
    <property type="term" value="C:cytoplasm"/>
    <property type="evidence" value="ECO:0007669"/>
    <property type="project" value="UniProtKB-SubCell"/>
</dbReference>
<feature type="active site" evidence="9">
    <location>
        <position position="122"/>
    </location>
</feature>
<evidence type="ECO:0000313" key="12">
    <source>
        <dbReference type="EMBL" id="HGT71371.1"/>
    </source>
</evidence>
<keyword evidence="6 9" id="KW-0255">Endonuclease</keyword>
<feature type="binding site" evidence="9">
    <location>
        <position position="122"/>
    </location>
    <ligand>
        <name>Mg(2+)</name>
        <dbReference type="ChEBI" id="CHEBI:18420"/>
    </ligand>
</feature>
<dbReference type="PANTHER" id="PTHR11207">
    <property type="entry name" value="RIBONUCLEASE III"/>
    <property type="match status" value="1"/>
</dbReference>
<dbReference type="PROSITE" id="PS00517">
    <property type="entry name" value="RNASE_3_1"/>
    <property type="match status" value="1"/>
</dbReference>
<evidence type="ECO:0000256" key="7">
    <source>
        <dbReference type="ARBA" id="ARBA00022801"/>
    </source>
</evidence>